<organism evidence="1 2">
    <name type="scientific">Tanacetum coccineum</name>
    <dbReference type="NCBI Taxonomy" id="301880"/>
    <lineage>
        <taxon>Eukaryota</taxon>
        <taxon>Viridiplantae</taxon>
        <taxon>Streptophyta</taxon>
        <taxon>Embryophyta</taxon>
        <taxon>Tracheophyta</taxon>
        <taxon>Spermatophyta</taxon>
        <taxon>Magnoliopsida</taxon>
        <taxon>eudicotyledons</taxon>
        <taxon>Gunneridae</taxon>
        <taxon>Pentapetalae</taxon>
        <taxon>asterids</taxon>
        <taxon>campanulids</taxon>
        <taxon>Asterales</taxon>
        <taxon>Asteraceae</taxon>
        <taxon>Asteroideae</taxon>
        <taxon>Anthemideae</taxon>
        <taxon>Anthemidinae</taxon>
        <taxon>Tanacetum</taxon>
    </lineage>
</organism>
<keyword evidence="2" id="KW-1185">Reference proteome</keyword>
<evidence type="ECO:0000313" key="1">
    <source>
        <dbReference type="EMBL" id="GJT12820.1"/>
    </source>
</evidence>
<sequence>MTSRFKSWNGEVLCKNVSLIDAGPSVEENTILFIEAQDRMKKRPMTSLFKAWNEEVLCKIVSLIDAGPGVEEHTILFMEAQDRASVEEQTILIMEAQDHIKKRPLFKMAQLGLRDSISGQ</sequence>
<name>A0ABQ5BD91_9ASTR</name>
<protein>
    <submittedName>
        <fullName evidence="1">Uncharacterized protein</fullName>
    </submittedName>
</protein>
<gene>
    <name evidence="1" type="ORF">Tco_0859862</name>
</gene>
<dbReference type="Proteomes" id="UP001151760">
    <property type="component" value="Unassembled WGS sequence"/>
</dbReference>
<dbReference type="EMBL" id="BQNB010013179">
    <property type="protein sequence ID" value="GJT12820.1"/>
    <property type="molecule type" value="Genomic_DNA"/>
</dbReference>
<accession>A0ABQ5BD91</accession>
<reference evidence="1" key="2">
    <citation type="submission" date="2022-01" db="EMBL/GenBank/DDBJ databases">
        <authorList>
            <person name="Yamashiro T."/>
            <person name="Shiraishi A."/>
            <person name="Satake H."/>
            <person name="Nakayama K."/>
        </authorList>
    </citation>
    <scope>NUCLEOTIDE SEQUENCE</scope>
</reference>
<comment type="caution">
    <text evidence="1">The sequence shown here is derived from an EMBL/GenBank/DDBJ whole genome shotgun (WGS) entry which is preliminary data.</text>
</comment>
<evidence type="ECO:0000313" key="2">
    <source>
        <dbReference type="Proteomes" id="UP001151760"/>
    </source>
</evidence>
<reference evidence="1" key="1">
    <citation type="journal article" date="2022" name="Int. J. Mol. Sci.">
        <title>Draft Genome of Tanacetum Coccineum: Genomic Comparison of Closely Related Tanacetum-Family Plants.</title>
        <authorList>
            <person name="Yamashiro T."/>
            <person name="Shiraishi A."/>
            <person name="Nakayama K."/>
            <person name="Satake H."/>
        </authorList>
    </citation>
    <scope>NUCLEOTIDE SEQUENCE</scope>
</reference>
<proteinExistence type="predicted"/>